<dbReference type="GO" id="GO:0004493">
    <property type="term" value="F:methylmalonyl-CoA epimerase activity"/>
    <property type="evidence" value="ECO:0007669"/>
    <property type="project" value="UniProtKB-EC"/>
</dbReference>
<dbReference type="Proteomes" id="UP000006055">
    <property type="component" value="Chromosome"/>
</dbReference>
<dbReference type="PANTHER" id="PTHR43048">
    <property type="entry name" value="METHYLMALONYL-COA EPIMERASE"/>
    <property type="match status" value="1"/>
</dbReference>
<dbReference type="RefSeq" id="WP_014809680.1">
    <property type="nucleotide sequence ID" value="NC_018025.1"/>
</dbReference>
<reference evidence="4" key="1">
    <citation type="submission" date="2012-06" db="EMBL/GenBank/DDBJ databases">
        <title>Complete sequence of chromosome of Desulfomonile tiedjei DSM 6799.</title>
        <authorList>
            <person name="Lucas S."/>
            <person name="Copeland A."/>
            <person name="Lapidus A."/>
            <person name="Glavina del Rio T."/>
            <person name="Dalin E."/>
            <person name="Tice H."/>
            <person name="Bruce D."/>
            <person name="Goodwin L."/>
            <person name="Pitluck S."/>
            <person name="Peters L."/>
            <person name="Ovchinnikova G."/>
            <person name="Zeytun A."/>
            <person name="Lu M."/>
            <person name="Kyrpides N."/>
            <person name="Mavromatis K."/>
            <person name="Ivanova N."/>
            <person name="Brettin T."/>
            <person name="Detter J.C."/>
            <person name="Han C."/>
            <person name="Larimer F."/>
            <person name="Land M."/>
            <person name="Hauser L."/>
            <person name="Markowitz V."/>
            <person name="Cheng J.-F."/>
            <person name="Hugenholtz P."/>
            <person name="Woyke T."/>
            <person name="Wu D."/>
            <person name="Spring S."/>
            <person name="Schroeder M."/>
            <person name="Brambilla E."/>
            <person name="Klenk H.-P."/>
            <person name="Eisen J.A."/>
        </authorList>
    </citation>
    <scope>NUCLEOTIDE SEQUENCE [LARGE SCALE GENOMIC DNA]</scope>
    <source>
        <strain evidence="4">ATCC 49306 / DSM 6799 / DCB-1</strain>
    </source>
</reference>
<dbReference type="Pfam" id="PF13669">
    <property type="entry name" value="Glyoxalase_4"/>
    <property type="match status" value="1"/>
</dbReference>
<dbReference type="KEGG" id="dti:Desti_1826"/>
<keyword evidence="4" id="KW-1185">Reference proteome</keyword>
<keyword evidence="1" id="KW-0479">Metal-binding</keyword>
<proteinExistence type="predicted"/>
<accession>I4C4P3</accession>
<evidence type="ECO:0000313" key="4">
    <source>
        <dbReference type="Proteomes" id="UP000006055"/>
    </source>
</evidence>
<dbReference type="GO" id="GO:0046491">
    <property type="term" value="P:L-methylmalonyl-CoA metabolic process"/>
    <property type="evidence" value="ECO:0007669"/>
    <property type="project" value="TreeGrafter"/>
</dbReference>
<evidence type="ECO:0000256" key="1">
    <source>
        <dbReference type="ARBA" id="ARBA00022723"/>
    </source>
</evidence>
<dbReference type="AlphaFoldDB" id="I4C4P3"/>
<evidence type="ECO:0000313" key="3">
    <source>
        <dbReference type="EMBL" id="AFM24534.1"/>
    </source>
</evidence>
<organism evidence="3 4">
    <name type="scientific">Desulfomonile tiedjei (strain ATCC 49306 / DSM 6799 / DCB-1)</name>
    <dbReference type="NCBI Taxonomy" id="706587"/>
    <lineage>
        <taxon>Bacteria</taxon>
        <taxon>Pseudomonadati</taxon>
        <taxon>Thermodesulfobacteriota</taxon>
        <taxon>Desulfomonilia</taxon>
        <taxon>Desulfomonilales</taxon>
        <taxon>Desulfomonilaceae</taxon>
        <taxon>Desulfomonile</taxon>
    </lineage>
</organism>
<dbReference type="EMBL" id="CP003360">
    <property type="protein sequence ID" value="AFM24534.1"/>
    <property type="molecule type" value="Genomic_DNA"/>
</dbReference>
<dbReference type="STRING" id="706587.Desti_1826"/>
<protein>
    <submittedName>
        <fullName evidence="3">Lactoylglutathione lyase-like lyase</fullName>
        <ecNumber evidence="3">5.1.99.1</ecNumber>
    </submittedName>
</protein>
<dbReference type="EC" id="5.1.99.1" evidence="3"/>
<name>I4C4P3_DESTA</name>
<dbReference type="Gene3D" id="3.10.180.10">
    <property type="entry name" value="2,3-Dihydroxybiphenyl 1,2-Dioxygenase, domain 1"/>
    <property type="match status" value="1"/>
</dbReference>
<dbReference type="GO" id="GO:0046872">
    <property type="term" value="F:metal ion binding"/>
    <property type="evidence" value="ECO:0007669"/>
    <property type="project" value="UniProtKB-KW"/>
</dbReference>
<dbReference type="InterPro" id="IPR029068">
    <property type="entry name" value="Glyas_Bleomycin-R_OHBP_Dase"/>
</dbReference>
<dbReference type="GO" id="GO:0016829">
    <property type="term" value="F:lyase activity"/>
    <property type="evidence" value="ECO:0007669"/>
    <property type="project" value="UniProtKB-KW"/>
</dbReference>
<dbReference type="HOGENOM" id="CLU_046006_5_2_7"/>
<dbReference type="PROSITE" id="PS51819">
    <property type="entry name" value="VOC"/>
    <property type="match status" value="1"/>
</dbReference>
<sequence>MKVKEIDHICFAVRSVHEARKVYEGTLGLEPICEYVAPEESIRVIRYLVGGVAVEIMEPTNPACEVARFLDHRGEGLFLISYRVDDVEEALEELHRAGRNTIDREPRYLFGNRYAFIDPPGALHGVLTEILDGEFISPTTE</sequence>
<dbReference type="InterPro" id="IPR037523">
    <property type="entry name" value="VOC_core"/>
</dbReference>
<gene>
    <name evidence="3" type="ordered locus">Desti_1826</name>
</gene>
<feature type="domain" description="VOC" evidence="2">
    <location>
        <begin position="5"/>
        <end position="133"/>
    </location>
</feature>
<keyword evidence="3" id="KW-0456">Lyase</keyword>
<keyword evidence="3" id="KW-0413">Isomerase</keyword>
<evidence type="ECO:0000259" key="2">
    <source>
        <dbReference type="PROSITE" id="PS51819"/>
    </source>
</evidence>
<dbReference type="InterPro" id="IPR051785">
    <property type="entry name" value="MMCE/EMCE_epimerase"/>
</dbReference>
<dbReference type="OrthoDB" id="332982at2"/>
<dbReference type="eggNOG" id="COG0346">
    <property type="taxonomic scope" value="Bacteria"/>
</dbReference>
<dbReference type="PANTHER" id="PTHR43048:SF3">
    <property type="entry name" value="METHYLMALONYL-COA EPIMERASE, MITOCHONDRIAL"/>
    <property type="match status" value="1"/>
</dbReference>
<dbReference type="SUPFAM" id="SSF54593">
    <property type="entry name" value="Glyoxalase/Bleomycin resistance protein/Dihydroxybiphenyl dioxygenase"/>
    <property type="match status" value="1"/>
</dbReference>